<sequence length="156" mass="17618">MKRFLFTLFITMVISPIFSLDINVAKNGIDKLPEGAVLVDAHRYYYVESSEVIKKKKGSQLKLTVRVGANYQINKVVAFTDAWVLASETRYLFSLKVGETVIKSSSQFNLMTKLEGIRTETIEILFSIENDFSPRDATLIFTGKPTKNLGAPVQRF</sequence>
<dbReference type="AlphaFoldDB" id="A0A968GEA8"/>
<name>A0A968GEA8_9SPIO</name>
<dbReference type="Proteomes" id="UP000752013">
    <property type="component" value="Unassembled WGS sequence"/>
</dbReference>
<dbReference type="RefSeq" id="WP_167703072.1">
    <property type="nucleotide sequence ID" value="NZ_CP118168.1"/>
</dbReference>
<gene>
    <name evidence="1" type="ORF">HCT46_01580</name>
</gene>
<evidence type="ECO:0000313" key="2">
    <source>
        <dbReference type="Proteomes" id="UP000752013"/>
    </source>
</evidence>
<comment type="caution">
    <text evidence="1">The sequence shown here is derived from an EMBL/GenBank/DDBJ whole genome shotgun (WGS) entry which is preliminary data.</text>
</comment>
<evidence type="ECO:0000313" key="1">
    <source>
        <dbReference type="EMBL" id="NIZ46618.1"/>
    </source>
</evidence>
<organism evidence="1 2">
    <name type="scientific">Entomospira nematocerorum</name>
    <dbReference type="NCBI Taxonomy" id="2719987"/>
    <lineage>
        <taxon>Bacteria</taxon>
        <taxon>Pseudomonadati</taxon>
        <taxon>Spirochaetota</taxon>
        <taxon>Spirochaetia</taxon>
        <taxon>Spirochaetales</taxon>
        <taxon>Spirochaetaceae</taxon>
        <taxon>Entomospira</taxon>
    </lineage>
</organism>
<reference evidence="1" key="1">
    <citation type="submission" date="2020-03" db="EMBL/GenBank/DDBJ databases">
        <title>Spirochaetal bacteria isolated from arthropods constitute a novel genus Entomospira genus novum within the order Spirochaetales.</title>
        <authorList>
            <person name="Grana-Miraglia L."/>
            <person name="Sikutova S."/>
            <person name="Fingerle V."/>
            <person name="Sing A."/>
            <person name="Castillo-Ramirez S."/>
            <person name="Margos G."/>
            <person name="Rudolf I."/>
        </authorList>
    </citation>
    <scope>NUCLEOTIDE SEQUENCE</scope>
    <source>
        <strain evidence="1">BR208</strain>
    </source>
</reference>
<accession>A0A968GEA8</accession>
<keyword evidence="2" id="KW-1185">Reference proteome</keyword>
<dbReference type="EMBL" id="JAATLK010000001">
    <property type="protein sequence ID" value="NIZ46618.1"/>
    <property type="molecule type" value="Genomic_DNA"/>
</dbReference>
<protein>
    <submittedName>
        <fullName evidence="1">Uncharacterized protein</fullName>
    </submittedName>
</protein>
<proteinExistence type="predicted"/>